<sequence length="130" mass="14759">MEGAVCSPQQPGGLPAVWTQDGPALIVFASKDRLEAHLNTHPSYCPHKCDHCSEVFTNVRLLELHTRWHHKCAYQYKCSLCLLSFATERSLTAHLTRQDPGNSKVQCRLCSKWFDSCRALLDHRAEHFAP</sequence>
<accession>A0ACB8DQT1</accession>
<dbReference type="EMBL" id="CM023479">
    <property type="protein sequence ID" value="KAH7974706.1"/>
    <property type="molecule type" value="Genomic_DNA"/>
</dbReference>
<evidence type="ECO:0000313" key="2">
    <source>
        <dbReference type="Proteomes" id="UP000821865"/>
    </source>
</evidence>
<gene>
    <name evidence="1" type="ORF">HPB49_018359</name>
</gene>
<protein>
    <submittedName>
        <fullName evidence="1">Uncharacterized protein</fullName>
    </submittedName>
</protein>
<evidence type="ECO:0000313" key="1">
    <source>
        <dbReference type="EMBL" id="KAH7974706.1"/>
    </source>
</evidence>
<proteinExistence type="predicted"/>
<dbReference type="Proteomes" id="UP000821865">
    <property type="component" value="Chromosome 10"/>
</dbReference>
<name>A0ACB8DQT1_DERSI</name>
<comment type="caution">
    <text evidence="1">The sequence shown here is derived from an EMBL/GenBank/DDBJ whole genome shotgun (WGS) entry which is preliminary data.</text>
</comment>
<keyword evidence="2" id="KW-1185">Reference proteome</keyword>
<organism evidence="1 2">
    <name type="scientific">Dermacentor silvarum</name>
    <name type="common">Tick</name>
    <dbReference type="NCBI Taxonomy" id="543639"/>
    <lineage>
        <taxon>Eukaryota</taxon>
        <taxon>Metazoa</taxon>
        <taxon>Ecdysozoa</taxon>
        <taxon>Arthropoda</taxon>
        <taxon>Chelicerata</taxon>
        <taxon>Arachnida</taxon>
        <taxon>Acari</taxon>
        <taxon>Parasitiformes</taxon>
        <taxon>Ixodida</taxon>
        <taxon>Ixodoidea</taxon>
        <taxon>Ixodidae</taxon>
        <taxon>Rhipicephalinae</taxon>
        <taxon>Dermacentor</taxon>
    </lineage>
</organism>
<reference evidence="1" key="1">
    <citation type="submission" date="2020-05" db="EMBL/GenBank/DDBJ databases">
        <title>Large-scale comparative analyses of tick genomes elucidate their genetic diversity and vector capacities.</title>
        <authorList>
            <person name="Jia N."/>
            <person name="Wang J."/>
            <person name="Shi W."/>
            <person name="Du L."/>
            <person name="Sun Y."/>
            <person name="Zhan W."/>
            <person name="Jiang J."/>
            <person name="Wang Q."/>
            <person name="Zhang B."/>
            <person name="Ji P."/>
            <person name="Sakyi L.B."/>
            <person name="Cui X."/>
            <person name="Yuan T."/>
            <person name="Jiang B."/>
            <person name="Yang W."/>
            <person name="Lam T.T.-Y."/>
            <person name="Chang Q."/>
            <person name="Ding S."/>
            <person name="Wang X."/>
            <person name="Zhu J."/>
            <person name="Ruan X."/>
            <person name="Zhao L."/>
            <person name="Wei J."/>
            <person name="Que T."/>
            <person name="Du C."/>
            <person name="Cheng J."/>
            <person name="Dai P."/>
            <person name="Han X."/>
            <person name="Huang E."/>
            <person name="Gao Y."/>
            <person name="Liu J."/>
            <person name="Shao H."/>
            <person name="Ye R."/>
            <person name="Li L."/>
            <person name="Wei W."/>
            <person name="Wang X."/>
            <person name="Wang C."/>
            <person name="Yang T."/>
            <person name="Huo Q."/>
            <person name="Li W."/>
            <person name="Guo W."/>
            <person name="Chen H."/>
            <person name="Zhou L."/>
            <person name="Ni X."/>
            <person name="Tian J."/>
            <person name="Zhou Y."/>
            <person name="Sheng Y."/>
            <person name="Liu T."/>
            <person name="Pan Y."/>
            <person name="Xia L."/>
            <person name="Li J."/>
            <person name="Zhao F."/>
            <person name="Cao W."/>
        </authorList>
    </citation>
    <scope>NUCLEOTIDE SEQUENCE</scope>
    <source>
        <strain evidence="1">Dsil-2018</strain>
    </source>
</reference>